<dbReference type="PANTHER" id="PTHR21087">
    <property type="entry name" value="SHIKIMATE KINASE"/>
    <property type="match status" value="1"/>
</dbReference>
<gene>
    <name evidence="7" type="primary">aroK</name>
    <name evidence="8" type="ORF">H9756_02895</name>
</gene>
<dbReference type="AlphaFoldDB" id="A0A9D2P598"/>
<dbReference type="GO" id="GO:0005524">
    <property type="term" value="F:ATP binding"/>
    <property type="evidence" value="ECO:0007669"/>
    <property type="project" value="UniProtKB-UniRule"/>
</dbReference>
<evidence type="ECO:0000256" key="3">
    <source>
        <dbReference type="ARBA" id="ARBA00022741"/>
    </source>
</evidence>
<comment type="function">
    <text evidence="7">Catalyzes the specific phosphorylation of the 3-hydroxyl group of shikimic acid using ATP as a cosubstrate.</text>
</comment>
<organism evidence="8 9">
    <name type="scientific">Candidatus Mediterraneibacter gallistercoris</name>
    <dbReference type="NCBI Taxonomy" id="2838671"/>
    <lineage>
        <taxon>Bacteria</taxon>
        <taxon>Bacillati</taxon>
        <taxon>Bacillota</taxon>
        <taxon>Clostridia</taxon>
        <taxon>Lachnospirales</taxon>
        <taxon>Lachnospiraceae</taxon>
        <taxon>Mediterraneibacter</taxon>
    </lineage>
</organism>
<dbReference type="Proteomes" id="UP000823895">
    <property type="component" value="Unassembled WGS sequence"/>
</dbReference>
<feature type="binding site" evidence="7">
    <location>
        <position position="117"/>
    </location>
    <ligand>
        <name>ATP</name>
        <dbReference type="ChEBI" id="CHEBI:30616"/>
    </ligand>
</feature>
<feature type="binding site" evidence="7">
    <location>
        <begin position="12"/>
        <end position="17"/>
    </location>
    <ligand>
        <name>ATP</name>
        <dbReference type="ChEBI" id="CHEBI:30616"/>
    </ligand>
</feature>
<keyword evidence="6 7" id="KW-0057">Aromatic amino acid biosynthesis</keyword>
<dbReference type="GO" id="GO:0004765">
    <property type="term" value="F:shikimate kinase activity"/>
    <property type="evidence" value="ECO:0007669"/>
    <property type="project" value="UniProtKB-UniRule"/>
</dbReference>
<proteinExistence type="inferred from homology"/>
<dbReference type="Pfam" id="PF01202">
    <property type="entry name" value="SKI"/>
    <property type="match status" value="1"/>
</dbReference>
<comment type="subcellular location">
    <subcellularLocation>
        <location evidence="7">Cytoplasm</location>
    </subcellularLocation>
</comment>
<comment type="subunit">
    <text evidence="7">Monomer.</text>
</comment>
<comment type="caution">
    <text evidence="7">Lacks conserved residue(s) required for the propagation of feature annotation.</text>
</comment>
<dbReference type="HAMAP" id="MF_00109">
    <property type="entry name" value="Shikimate_kinase"/>
    <property type="match status" value="1"/>
</dbReference>
<accession>A0A9D2P598</accession>
<dbReference type="EMBL" id="DWWI01000063">
    <property type="protein sequence ID" value="HJC42618.1"/>
    <property type="molecule type" value="Genomic_DNA"/>
</dbReference>
<keyword evidence="3 7" id="KW-0547">Nucleotide-binding</keyword>
<comment type="caution">
    <text evidence="8">The sequence shown here is derived from an EMBL/GenBank/DDBJ whole genome shotgun (WGS) entry which is preliminary data.</text>
</comment>
<keyword evidence="7" id="KW-0963">Cytoplasm</keyword>
<dbReference type="SUPFAM" id="SSF52540">
    <property type="entry name" value="P-loop containing nucleoside triphosphate hydrolases"/>
    <property type="match status" value="1"/>
</dbReference>
<dbReference type="GO" id="GO:0005829">
    <property type="term" value="C:cytosol"/>
    <property type="evidence" value="ECO:0007669"/>
    <property type="project" value="TreeGrafter"/>
</dbReference>
<dbReference type="GO" id="GO:0000287">
    <property type="term" value="F:magnesium ion binding"/>
    <property type="evidence" value="ECO:0007669"/>
    <property type="project" value="UniProtKB-UniRule"/>
</dbReference>
<keyword evidence="7" id="KW-0460">Magnesium</keyword>
<reference evidence="8" key="1">
    <citation type="journal article" date="2021" name="PeerJ">
        <title>Extensive microbial diversity within the chicken gut microbiome revealed by metagenomics and culture.</title>
        <authorList>
            <person name="Gilroy R."/>
            <person name="Ravi A."/>
            <person name="Getino M."/>
            <person name="Pursley I."/>
            <person name="Horton D.L."/>
            <person name="Alikhan N.F."/>
            <person name="Baker D."/>
            <person name="Gharbi K."/>
            <person name="Hall N."/>
            <person name="Watson M."/>
            <person name="Adriaenssens E.M."/>
            <person name="Foster-Nyarko E."/>
            <person name="Jarju S."/>
            <person name="Secka A."/>
            <person name="Antonio M."/>
            <person name="Oren A."/>
            <person name="Chaudhuri R.R."/>
            <person name="La Ragione R."/>
            <person name="Hildebrand F."/>
            <person name="Pallen M.J."/>
        </authorList>
    </citation>
    <scope>NUCLEOTIDE SEQUENCE</scope>
    <source>
        <strain evidence="8">CHK165-2605</strain>
    </source>
</reference>
<dbReference type="InterPro" id="IPR031322">
    <property type="entry name" value="Shikimate/glucono_kinase"/>
</dbReference>
<feature type="binding site" evidence="7">
    <location>
        <position position="34"/>
    </location>
    <ligand>
        <name>substrate</name>
    </ligand>
</feature>
<dbReference type="GO" id="GO:0009073">
    <property type="term" value="P:aromatic amino acid family biosynthetic process"/>
    <property type="evidence" value="ECO:0007669"/>
    <property type="project" value="UniProtKB-KW"/>
</dbReference>
<evidence type="ECO:0000256" key="2">
    <source>
        <dbReference type="ARBA" id="ARBA00022679"/>
    </source>
</evidence>
<feature type="binding site" evidence="7">
    <location>
        <position position="16"/>
    </location>
    <ligand>
        <name>Mg(2+)</name>
        <dbReference type="ChEBI" id="CHEBI:18420"/>
    </ligand>
</feature>
<sequence length="186" mass="21317">MKKNLIFIGMPAVGKSTVGIVVAKRLGMRFIDTDLLIQEQEGKLLREIIAEKGEEGFLEIENRVNASVKAKNAVISPGGSVIYCKEAMKHYKKIGTVVYLKASYQTIKRRIKNPKKRGVVLKEGQSLRDLYYERVPYFEKYADITVCEDGCRIEDTIKNVLNAVKKYRKTTEFRKNLDNVPERKLK</sequence>
<keyword evidence="7" id="KW-0479">Metal-binding</keyword>
<dbReference type="Gene3D" id="3.40.50.300">
    <property type="entry name" value="P-loop containing nucleotide triphosphate hydrolases"/>
    <property type="match status" value="1"/>
</dbReference>
<reference evidence="8" key="2">
    <citation type="submission" date="2021-04" db="EMBL/GenBank/DDBJ databases">
        <authorList>
            <person name="Gilroy R."/>
        </authorList>
    </citation>
    <scope>NUCLEOTIDE SEQUENCE</scope>
    <source>
        <strain evidence="8">CHK165-2605</strain>
    </source>
</reference>
<protein>
    <recommendedName>
        <fullName evidence="7">Shikimate kinase</fullName>
        <shortName evidence="7">SK</shortName>
        <ecNumber evidence="7">2.7.1.71</ecNumber>
    </recommendedName>
</protein>
<feature type="binding site" evidence="7">
    <location>
        <position position="79"/>
    </location>
    <ligand>
        <name>substrate</name>
    </ligand>
</feature>
<evidence type="ECO:0000256" key="6">
    <source>
        <dbReference type="ARBA" id="ARBA00023141"/>
    </source>
</evidence>
<evidence type="ECO:0000256" key="1">
    <source>
        <dbReference type="ARBA" id="ARBA00022605"/>
    </source>
</evidence>
<name>A0A9D2P598_9FIRM</name>
<evidence type="ECO:0000256" key="5">
    <source>
        <dbReference type="ARBA" id="ARBA00022840"/>
    </source>
</evidence>
<dbReference type="GO" id="GO:0008652">
    <property type="term" value="P:amino acid biosynthetic process"/>
    <property type="evidence" value="ECO:0007669"/>
    <property type="project" value="UniProtKB-KW"/>
</dbReference>
<comment type="catalytic activity">
    <reaction evidence="7">
        <text>shikimate + ATP = 3-phosphoshikimate + ADP + H(+)</text>
        <dbReference type="Rhea" id="RHEA:13121"/>
        <dbReference type="ChEBI" id="CHEBI:15378"/>
        <dbReference type="ChEBI" id="CHEBI:30616"/>
        <dbReference type="ChEBI" id="CHEBI:36208"/>
        <dbReference type="ChEBI" id="CHEBI:145989"/>
        <dbReference type="ChEBI" id="CHEBI:456216"/>
        <dbReference type="EC" id="2.7.1.71"/>
    </reaction>
</comment>
<dbReference type="CDD" id="cd00464">
    <property type="entry name" value="SK"/>
    <property type="match status" value="1"/>
</dbReference>
<feature type="binding site" evidence="7">
    <location>
        <position position="134"/>
    </location>
    <ligand>
        <name>substrate</name>
    </ligand>
</feature>
<evidence type="ECO:0000313" key="8">
    <source>
        <dbReference type="EMBL" id="HJC42618.1"/>
    </source>
</evidence>
<dbReference type="InterPro" id="IPR027417">
    <property type="entry name" value="P-loop_NTPase"/>
</dbReference>
<keyword evidence="2 7" id="KW-0808">Transferase</keyword>
<dbReference type="EC" id="2.7.1.71" evidence="7"/>
<dbReference type="InterPro" id="IPR000623">
    <property type="entry name" value="Shikimate_kinase/TSH1"/>
</dbReference>
<comment type="cofactor">
    <cofactor evidence="7">
        <name>Mg(2+)</name>
        <dbReference type="ChEBI" id="CHEBI:18420"/>
    </cofactor>
    <text evidence="7">Binds 1 Mg(2+) ion per subunit.</text>
</comment>
<keyword evidence="4 7" id="KW-0418">Kinase</keyword>
<comment type="similarity">
    <text evidence="7">Belongs to the shikimate kinase family.</text>
</comment>
<evidence type="ECO:0000256" key="7">
    <source>
        <dbReference type="HAMAP-Rule" id="MF_00109"/>
    </source>
</evidence>
<dbReference type="PRINTS" id="PR01100">
    <property type="entry name" value="SHIKIMTKNASE"/>
</dbReference>
<dbReference type="GO" id="GO:0009423">
    <property type="term" value="P:chorismate biosynthetic process"/>
    <property type="evidence" value="ECO:0007669"/>
    <property type="project" value="UniProtKB-UniRule"/>
</dbReference>
<keyword evidence="5 7" id="KW-0067">ATP-binding</keyword>
<keyword evidence="1 7" id="KW-0028">Amino-acid biosynthesis</keyword>
<evidence type="ECO:0000313" key="9">
    <source>
        <dbReference type="Proteomes" id="UP000823895"/>
    </source>
</evidence>
<dbReference type="PANTHER" id="PTHR21087:SF16">
    <property type="entry name" value="SHIKIMATE KINASE 1, CHLOROPLASTIC"/>
    <property type="match status" value="1"/>
</dbReference>
<comment type="pathway">
    <text evidence="7">Metabolic intermediate biosynthesis; chorismate biosynthesis; chorismate from D-erythrose 4-phosphate and phosphoenolpyruvate: step 5/7.</text>
</comment>
<evidence type="ECO:0000256" key="4">
    <source>
        <dbReference type="ARBA" id="ARBA00022777"/>
    </source>
</evidence>